<dbReference type="InterPro" id="IPR004360">
    <property type="entry name" value="Glyas_Fos-R_dOase_dom"/>
</dbReference>
<dbReference type="PANTHER" id="PTHR36503">
    <property type="entry name" value="BLR2520 PROTEIN"/>
    <property type="match status" value="1"/>
</dbReference>
<dbReference type="Gene3D" id="3.10.180.10">
    <property type="entry name" value="2,3-Dihydroxybiphenyl 1,2-Dioxygenase, domain 1"/>
    <property type="match status" value="1"/>
</dbReference>
<protein>
    <submittedName>
        <fullName evidence="2">VOC family protein</fullName>
    </submittedName>
</protein>
<sequence>MTRMIFVNLPVSDLPASMAFYEALGFTNNPQFSDDTAACMVWSEAIHVMLLTGDKWRSFTDRPIPPPTSSEVSLALSMDSRETVDAMNAAAAAHGGTANINPVQDLGFMYGRDLADPDGHIWGPFWMDPAAMPPA</sequence>
<dbReference type="Pfam" id="PF00903">
    <property type="entry name" value="Glyoxalase"/>
    <property type="match status" value="1"/>
</dbReference>
<dbReference type="PANTHER" id="PTHR36503:SF2">
    <property type="entry name" value="BLR2408 PROTEIN"/>
    <property type="match status" value="1"/>
</dbReference>
<proteinExistence type="predicted"/>
<evidence type="ECO:0000313" key="3">
    <source>
        <dbReference type="Proteomes" id="UP001595724"/>
    </source>
</evidence>
<dbReference type="Proteomes" id="UP001595724">
    <property type="component" value="Unassembled WGS sequence"/>
</dbReference>
<dbReference type="InterPro" id="IPR029068">
    <property type="entry name" value="Glyas_Bleomycin-R_OHBP_Dase"/>
</dbReference>
<dbReference type="PROSITE" id="PS51819">
    <property type="entry name" value="VOC"/>
    <property type="match status" value="1"/>
</dbReference>
<dbReference type="SUPFAM" id="SSF54593">
    <property type="entry name" value="Glyoxalase/Bleomycin resistance protein/Dihydroxybiphenyl dioxygenase"/>
    <property type="match status" value="1"/>
</dbReference>
<accession>A0ABV7UR43</accession>
<name>A0ABV7UR43_9GAMM</name>
<evidence type="ECO:0000313" key="2">
    <source>
        <dbReference type="EMBL" id="MFC3658792.1"/>
    </source>
</evidence>
<feature type="domain" description="VOC" evidence="1">
    <location>
        <begin position="3"/>
        <end position="127"/>
    </location>
</feature>
<reference evidence="3" key="1">
    <citation type="journal article" date="2019" name="Int. J. Syst. Evol. Microbiol.">
        <title>The Global Catalogue of Microorganisms (GCM) 10K type strain sequencing project: providing services to taxonomists for standard genome sequencing and annotation.</title>
        <authorList>
            <consortium name="The Broad Institute Genomics Platform"/>
            <consortium name="The Broad Institute Genome Sequencing Center for Infectious Disease"/>
            <person name="Wu L."/>
            <person name="Ma J."/>
        </authorList>
    </citation>
    <scope>NUCLEOTIDE SEQUENCE [LARGE SCALE GENOMIC DNA]</scope>
    <source>
        <strain evidence="3">KCTC 42211</strain>
    </source>
</reference>
<dbReference type="EMBL" id="JBHRYF010000001">
    <property type="protein sequence ID" value="MFC3658792.1"/>
    <property type="molecule type" value="Genomic_DNA"/>
</dbReference>
<comment type="caution">
    <text evidence="2">The sequence shown here is derived from an EMBL/GenBank/DDBJ whole genome shotgun (WGS) entry which is preliminary data.</text>
</comment>
<dbReference type="InterPro" id="IPR037523">
    <property type="entry name" value="VOC_core"/>
</dbReference>
<evidence type="ECO:0000259" key="1">
    <source>
        <dbReference type="PROSITE" id="PS51819"/>
    </source>
</evidence>
<organism evidence="2 3">
    <name type="scientific">Luteimonas notoginsengisoli</name>
    <dbReference type="NCBI Taxonomy" id="1578200"/>
    <lineage>
        <taxon>Bacteria</taxon>
        <taxon>Pseudomonadati</taxon>
        <taxon>Pseudomonadota</taxon>
        <taxon>Gammaproteobacteria</taxon>
        <taxon>Lysobacterales</taxon>
        <taxon>Lysobacteraceae</taxon>
        <taxon>Luteimonas</taxon>
    </lineage>
</organism>
<keyword evidence="3" id="KW-1185">Reference proteome</keyword>
<gene>
    <name evidence="2" type="ORF">ACFOM9_01705</name>
</gene>
<dbReference type="RefSeq" id="WP_386705570.1">
    <property type="nucleotide sequence ID" value="NZ_JBHRYF010000001.1"/>
</dbReference>